<dbReference type="Gramene" id="TraesROB_scaffold_022540_01G000200.1">
    <property type="protein sequence ID" value="TraesROB_scaffold_022540_01G000200.1"/>
    <property type="gene ID" value="TraesROB_scaffold_022540_01G000200"/>
</dbReference>
<dbReference type="PANTHER" id="PTHR33377">
    <property type="entry name" value="OS10G0134700 PROTEIN-RELATED"/>
    <property type="match status" value="1"/>
</dbReference>
<evidence type="ECO:0000313" key="2">
    <source>
        <dbReference type="EnsemblPlants" id="TraesCS3B02G321500.1"/>
    </source>
</evidence>
<sequence length="220" mass="24683">MDMIVPAVIGDIVNRAVSFAIKKCLQLPDVDKNLERLNQLLLRAHTITEEAEGRLINNREMLQQLGILIEGMHRGHYMLDNFKCRDLQEGRGDEHEVSHFSGLSMFSAAKCLRSSNNYRKAVPFGSNNIEDLQEALGLDCACVKKLTGRFSGCLHLEAQILMSNQDLHDYYSMALSSQNQLLQEQDHCCQDSCQDALKGEGGEPEHTVDGQEEEQSKSCI</sequence>
<dbReference type="SMR" id="A0A3B6FTA4"/>
<accession>A0A3B6FTA4</accession>
<reference evidence="2" key="2">
    <citation type="submission" date="2018-10" db="UniProtKB">
        <authorList>
            <consortium name="EnsemblPlants"/>
        </authorList>
    </citation>
    <scope>IDENTIFICATION</scope>
</reference>
<organism evidence="2">
    <name type="scientific">Triticum aestivum</name>
    <name type="common">Wheat</name>
    <dbReference type="NCBI Taxonomy" id="4565"/>
    <lineage>
        <taxon>Eukaryota</taxon>
        <taxon>Viridiplantae</taxon>
        <taxon>Streptophyta</taxon>
        <taxon>Embryophyta</taxon>
        <taxon>Tracheophyta</taxon>
        <taxon>Spermatophyta</taxon>
        <taxon>Magnoliopsida</taxon>
        <taxon>Liliopsida</taxon>
        <taxon>Poales</taxon>
        <taxon>Poaceae</taxon>
        <taxon>BOP clade</taxon>
        <taxon>Pooideae</taxon>
        <taxon>Triticodae</taxon>
        <taxon>Triticeae</taxon>
        <taxon>Triticinae</taxon>
        <taxon>Triticum</taxon>
    </lineage>
</organism>
<protein>
    <recommendedName>
        <fullName evidence="4">Rx N-terminal domain-containing protein</fullName>
    </recommendedName>
</protein>
<dbReference type="STRING" id="4565.A0A3B6FTA4"/>
<reference evidence="2" key="1">
    <citation type="submission" date="2018-08" db="EMBL/GenBank/DDBJ databases">
        <authorList>
            <person name="Rossello M."/>
        </authorList>
    </citation>
    <scope>NUCLEOTIDE SEQUENCE [LARGE SCALE GENOMIC DNA]</scope>
    <source>
        <strain evidence="2">cv. Chinese Spring</strain>
    </source>
</reference>
<evidence type="ECO:0000313" key="3">
    <source>
        <dbReference type="Proteomes" id="UP000019116"/>
    </source>
</evidence>
<proteinExistence type="predicted"/>
<evidence type="ECO:0000256" key="1">
    <source>
        <dbReference type="SAM" id="MobiDB-lite"/>
    </source>
</evidence>
<dbReference type="PANTHER" id="PTHR33377:SF114">
    <property type="entry name" value="RX N-TERMINAL DOMAIN-CONTAINING PROTEIN"/>
    <property type="match status" value="1"/>
</dbReference>
<dbReference type="Gramene" id="TraesCAD_scaffold_022941_01G000400.1">
    <property type="protein sequence ID" value="TraesCAD_scaffold_022941_01G000400.1"/>
    <property type="gene ID" value="TraesCAD_scaffold_022941_01G000400"/>
</dbReference>
<name>A0A3B6FTA4_WHEAT</name>
<dbReference type="Gramene" id="TraesRN3B0100821000.1">
    <property type="protein sequence ID" value="TraesRN3B0100821000.1"/>
    <property type="gene ID" value="TraesRN3B0100821000"/>
</dbReference>
<keyword evidence="3" id="KW-1185">Reference proteome</keyword>
<evidence type="ECO:0008006" key="4">
    <source>
        <dbReference type="Google" id="ProtNLM"/>
    </source>
</evidence>
<dbReference type="Gramene" id="TraesCS3B02G321500.1">
    <property type="protein sequence ID" value="TraesCS3B02G321500.1"/>
    <property type="gene ID" value="TraesCS3B02G321500"/>
</dbReference>
<feature type="compositionally biased region" description="Basic and acidic residues" evidence="1">
    <location>
        <begin position="198"/>
        <end position="209"/>
    </location>
</feature>
<feature type="region of interest" description="Disordered" evidence="1">
    <location>
        <begin position="198"/>
        <end position="220"/>
    </location>
</feature>
<dbReference type="Proteomes" id="UP000019116">
    <property type="component" value="Chromosome 3B"/>
</dbReference>
<dbReference type="EnsemblPlants" id="TraesCS3B02G321500.1">
    <property type="protein sequence ID" value="TraesCS3B02G321500.1"/>
    <property type="gene ID" value="TraesCS3B02G321500"/>
</dbReference>
<dbReference type="Gramene" id="TraesCS3B03G0822800.1">
    <property type="protein sequence ID" value="TraesCS3B03G0822800.1.CDS"/>
    <property type="gene ID" value="TraesCS3B03G0822800"/>
</dbReference>
<dbReference type="AlphaFoldDB" id="A0A3B6FTA4"/>